<dbReference type="GO" id="GO:0016020">
    <property type="term" value="C:membrane"/>
    <property type="evidence" value="ECO:0007669"/>
    <property type="project" value="UniProtKB-SubCell"/>
</dbReference>
<evidence type="ECO:0000313" key="7">
    <source>
        <dbReference type="EMBL" id="SFH14496.1"/>
    </source>
</evidence>
<feature type="domain" description="GtrA/DPMS transmembrane" evidence="6">
    <location>
        <begin position="17"/>
        <end position="138"/>
    </location>
</feature>
<comment type="subcellular location">
    <subcellularLocation>
        <location evidence="1">Membrane</location>
        <topology evidence="1">Multi-pass membrane protein</topology>
    </subcellularLocation>
</comment>
<evidence type="ECO:0000256" key="2">
    <source>
        <dbReference type="ARBA" id="ARBA00022692"/>
    </source>
</evidence>
<proteinExistence type="predicted"/>
<protein>
    <submittedName>
        <fullName evidence="7">Putative flippase GtrA (Transmembrane translocase of bactoprenol-linked glucose)</fullName>
    </submittedName>
</protein>
<keyword evidence="3 5" id="KW-1133">Transmembrane helix</keyword>
<evidence type="ECO:0000256" key="3">
    <source>
        <dbReference type="ARBA" id="ARBA00022989"/>
    </source>
</evidence>
<dbReference type="EMBL" id="FOPM01000051">
    <property type="protein sequence ID" value="SFH14496.1"/>
    <property type="molecule type" value="Genomic_DNA"/>
</dbReference>
<evidence type="ECO:0000259" key="6">
    <source>
        <dbReference type="Pfam" id="PF04138"/>
    </source>
</evidence>
<evidence type="ECO:0000256" key="5">
    <source>
        <dbReference type="SAM" id="Phobius"/>
    </source>
</evidence>
<accession>A0A1I2XP71</accession>
<dbReference type="Proteomes" id="UP000199229">
    <property type="component" value="Unassembled WGS sequence"/>
</dbReference>
<dbReference type="NCBIfam" id="NF037976">
    <property type="entry name" value="gtrA_1"/>
    <property type="match status" value="1"/>
</dbReference>
<feature type="transmembrane region" description="Helical" evidence="5">
    <location>
        <begin position="115"/>
        <end position="132"/>
    </location>
</feature>
<gene>
    <name evidence="7" type="ORF">SAMN05192565_1515</name>
</gene>
<keyword evidence="8" id="KW-1185">Reference proteome</keyword>
<dbReference type="STRING" id="582675.SAMN05192565_1515"/>
<dbReference type="GO" id="GO:0000271">
    <property type="term" value="P:polysaccharide biosynthetic process"/>
    <property type="evidence" value="ECO:0007669"/>
    <property type="project" value="InterPro"/>
</dbReference>
<reference evidence="8" key="1">
    <citation type="submission" date="2016-10" db="EMBL/GenBank/DDBJ databases">
        <authorList>
            <person name="Varghese N."/>
            <person name="Submissions S."/>
        </authorList>
    </citation>
    <scope>NUCLEOTIDE SEQUENCE [LARGE SCALE GENOMIC DNA]</scope>
    <source>
        <strain evidence="8">Gh-105</strain>
    </source>
</reference>
<dbReference type="InterPro" id="IPR007267">
    <property type="entry name" value="GtrA_DPMS_TM"/>
</dbReference>
<name>A0A1I2XP71_9HYPH</name>
<keyword evidence="4 5" id="KW-0472">Membrane</keyword>
<dbReference type="AlphaFoldDB" id="A0A1I2XP71"/>
<evidence type="ECO:0000313" key="8">
    <source>
        <dbReference type="Proteomes" id="UP000199229"/>
    </source>
</evidence>
<evidence type="ECO:0000256" key="1">
    <source>
        <dbReference type="ARBA" id="ARBA00004141"/>
    </source>
</evidence>
<organism evidence="7 8">
    <name type="scientific">Methylobacterium gossipiicola</name>
    <dbReference type="NCBI Taxonomy" id="582675"/>
    <lineage>
        <taxon>Bacteria</taxon>
        <taxon>Pseudomonadati</taxon>
        <taxon>Pseudomonadota</taxon>
        <taxon>Alphaproteobacteria</taxon>
        <taxon>Hyphomicrobiales</taxon>
        <taxon>Methylobacteriaceae</taxon>
        <taxon>Methylobacterium</taxon>
    </lineage>
</organism>
<dbReference type="Pfam" id="PF04138">
    <property type="entry name" value="GtrA_DPMS_TM"/>
    <property type="match status" value="1"/>
</dbReference>
<dbReference type="OrthoDB" id="565050at2"/>
<feature type="transmembrane region" description="Helical" evidence="5">
    <location>
        <begin position="43"/>
        <end position="63"/>
    </location>
</feature>
<keyword evidence="2 5" id="KW-0812">Transmembrane</keyword>
<evidence type="ECO:0000256" key="4">
    <source>
        <dbReference type="ARBA" id="ARBA00023136"/>
    </source>
</evidence>
<feature type="transmembrane region" description="Helical" evidence="5">
    <location>
        <begin position="83"/>
        <end position="109"/>
    </location>
</feature>
<sequence>MNAQGVTRPESLALGLRYVGFAVLATAANLLAQEATVRLAPGAPLVVSLVMGTGIGFVAKYLLDKRFVFFDASKTRTEEARKVVLYGLFSVATTLVFWVFEFAFLALWGTSAAKYTGALVGLAVGYAVKYGLDRRFVFTGRAS</sequence>
<dbReference type="RefSeq" id="WP_091975505.1">
    <property type="nucleotide sequence ID" value="NZ_FOPM01000051.1"/>
</dbReference>
<feature type="transmembrane region" description="Helical" evidence="5">
    <location>
        <begin position="12"/>
        <end position="31"/>
    </location>
</feature>